<dbReference type="Pfam" id="PF14377">
    <property type="entry name" value="UBM"/>
    <property type="match status" value="3"/>
</dbReference>
<feature type="compositionally biased region" description="Acidic residues" evidence="2">
    <location>
        <begin position="512"/>
        <end position="522"/>
    </location>
</feature>
<dbReference type="OrthoDB" id="3365145at2759"/>
<evidence type="ECO:0000313" key="4">
    <source>
        <dbReference type="Proteomes" id="UP001140091"/>
    </source>
</evidence>
<dbReference type="AlphaFoldDB" id="A0A9W8IQJ9"/>
<dbReference type="EMBL" id="JANBPK010001636">
    <property type="protein sequence ID" value="KAJ2921271.1"/>
    <property type="molecule type" value="Genomic_DNA"/>
</dbReference>
<evidence type="ECO:0000256" key="2">
    <source>
        <dbReference type="SAM" id="MobiDB-lite"/>
    </source>
</evidence>
<dbReference type="InterPro" id="IPR025527">
    <property type="entry name" value="HUWE1/Rev1_UBM"/>
</dbReference>
<evidence type="ECO:0000256" key="1">
    <source>
        <dbReference type="ARBA" id="ARBA00022679"/>
    </source>
</evidence>
<reference evidence="3" key="1">
    <citation type="submission" date="2022-06" db="EMBL/GenBank/DDBJ databases">
        <title>Genome Sequence of Candolleomyces eurysporus.</title>
        <authorList>
            <person name="Buettner E."/>
        </authorList>
    </citation>
    <scope>NUCLEOTIDE SEQUENCE</scope>
    <source>
        <strain evidence="3">VTCC 930004</strain>
    </source>
</reference>
<feature type="region of interest" description="Disordered" evidence="2">
    <location>
        <begin position="420"/>
        <end position="522"/>
    </location>
</feature>
<protein>
    <submittedName>
        <fullName evidence="3">Uncharacterized protein</fullName>
    </submittedName>
</protein>
<gene>
    <name evidence="3" type="ORF">H1R20_g15823</name>
</gene>
<evidence type="ECO:0000313" key="3">
    <source>
        <dbReference type="EMBL" id="KAJ2921271.1"/>
    </source>
</evidence>
<keyword evidence="4" id="KW-1185">Reference proteome</keyword>
<feature type="region of interest" description="Disordered" evidence="2">
    <location>
        <begin position="556"/>
        <end position="600"/>
    </location>
</feature>
<accession>A0A9W8IQJ9</accession>
<feature type="compositionally biased region" description="Basic and acidic residues" evidence="2">
    <location>
        <begin position="491"/>
        <end position="502"/>
    </location>
</feature>
<feature type="compositionally biased region" description="Polar residues" evidence="2">
    <location>
        <begin position="574"/>
        <end position="600"/>
    </location>
</feature>
<dbReference type="Proteomes" id="UP001140091">
    <property type="component" value="Unassembled WGS sequence"/>
</dbReference>
<feature type="compositionally biased region" description="Acidic residues" evidence="2">
    <location>
        <begin position="431"/>
        <end position="458"/>
    </location>
</feature>
<organism evidence="3 4">
    <name type="scientific">Candolleomyces eurysporus</name>
    <dbReference type="NCBI Taxonomy" id="2828524"/>
    <lineage>
        <taxon>Eukaryota</taxon>
        <taxon>Fungi</taxon>
        <taxon>Dikarya</taxon>
        <taxon>Basidiomycota</taxon>
        <taxon>Agaricomycotina</taxon>
        <taxon>Agaricomycetes</taxon>
        <taxon>Agaricomycetidae</taxon>
        <taxon>Agaricales</taxon>
        <taxon>Agaricineae</taxon>
        <taxon>Psathyrellaceae</taxon>
        <taxon>Candolleomyces</taxon>
    </lineage>
</organism>
<dbReference type="GO" id="GO:0016740">
    <property type="term" value="F:transferase activity"/>
    <property type="evidence" value="ECO:0007669"/>
    <property type="project" value="UniProtKB-KW"/>
</dbReference>
<feature type="compositionally biased region" description="Low complexity" evidence="2">
    <location>
        <begin position="882"/>
        <end position="914"/>
    </location>
</feature>
<feature type="region of interest" description="Disordered" evidence="2">
    <location>
        <begin position="879"/>
        <end position="929"/>
    </location>
</feature>
<comment type="caution">
    <text evidence="3">The sequence shown here is derived from an EMBL/GenBank/DDBJ whole genome shotgun (WGS) entry which is preliminary data.</text>
</comment>
<keyword evidence="1" id="KW-0808">Transferase</keyword>
<proteinExistence type="predicted"/>
<sequence>MKPLIQSLSRQALLLIDEHHRLLFDLHKAFTKGSPSQKEAIQNLVDDIKAFSPHAYDVQEQPLANRCRLLALVLCEPPNPLSQEKTNVLLDNLLALLSSIRIENPPNWLAAHLLVTESLFTLAKEPRSITLPREGEPVVPEPIQVGPSRTAARNTVFELCLRLLSLDDLQSDESLSVLRLFVLFTRQRDLADRFVEANGPGLLFQRLRASPSKRGSSYIATILRHLVEDDTTIRNIMQHGIKRYITTPRPRIVEISTYVKNCVSIALRDVDAFIESTFIESTKALCQLSSPYGPMPRLEISLLPDVVKSITAPKPESTDKVADSPPTNHTPSSLVKLAEAVVHLLIHELKDPPASDNLDAKYGRLPALAEPCNRLLTVHFNTLSSSRKNNAEVPAHVSKTMLEKDFVSTLTTALSKIAMKMSRSSSKLKEEEDESSGSESSASEDEDEDVDVEREETPDLYRNSALGMYAGEMDDGRHPENEEMDGEEYGDTDKDVEMDYGEKTGSGNTSNTDEDGGEDEMILEDVVQDEGILEANVEEYEADGNGVPIQIIHEDEADVGSPHCSRRGAEDSNQEQSSKATGGSREASTSQQQPEASTSAAPERITAMIHGSPVNITDTGIDPDFLAALPDDMREGVLNQHVRDQRAARVERPADLQISTEFLDALPPDIRAEILQQEALERERRRAEESAAASRGPAEIDPASFIASLYPTLRQAVSMEQDEGFIGSLPSHMLAEVEKYHGPPGPVLLLDLPHHGFLLSLSHRNRDHKTMPYSYWIKLALQLSSATVLPAGLTKNIALQGSCKPVRELKNQDRIVQPLAQHPSGRDWRPPCCRQKFCYPIVLLLGLLVRQSLLRTDTIMESVVGLLAIVTRPVTSLKDAKPPASIGGPSIGGSSQEAATSEAAPPSEALAAASPPTPAGQALFTETAA</sequence>
<name>A0A9W8IQJ9_9AGAR</name>
<feature type="non-terminal residue" evidence="3">
    <location>
        <position position="1"/>
    </location>
</feature>